<dbReference type="RefSeq" id="WP_190402404.1">
    <property type="nucleotide sequence ID" value="NZ_JACJQB010000006.1"/>
</dbReference>
<evidence type="ECO:0000313" key="2">
    <source>
        <dbReference type="EMBL" id="MBD2187523.1"/>
    </source>
</evidence>
<gene>
    <name evidence="2" type="ORF">H6F41_05105</name>
</gene>
<proteinExistence type="predicted"/>
<evidence type="ECO:0000313" key="3">
    <source>
        <dbReference type="Proteomes" id="UP000642094"/>
    </source>
</evidence>
<dbReference type="InterPro" id="IPR002477">
    <property type="entry name" value="Peptidoglycan-bd-like"/>
</dbReference>
<dbReference type="SUPFAM" id="SSF47090">
    <property type="entry name" value="PGBD-like"/>
    <property type="match status" value="1"/>
</dbReference>
<dbReference type="Pfam" id="PF01471">
    <property type="entry name" value="PG_binding_1"/>
    <property type="match status" value="1"/>
</dbReference>
<sequence>MAHAELYKGDASEEVTLLQSLLGINADGVFGDQTEAAVIKFQTEHNLGADGIVGSLTWAALETKKASPEPDVISNAVGKIMGGIGIGLGNQT</sequence>
<dbReference type="Proteomes" id="UP000642094">
    <property type="component" value="Unassembled WGS sequence"/>
</dbReference>
<comment type="caution">
    <text evidence="2">The sequence shown here is derived from an EMBL/GenBank/DDBJ whole genome shotgun (WGS) entry which is preliminary data.</text>
</comment>
<protein>
    <submittedName>
        <fullName evidence="2">Peptidoglycan-binding protein</fullName>
    </submittedName>
</protein>
<evidence type="ECO:0000259" key="1">
    <source>
        <dbReference type="Pfam" id="PF01471"/>
    </source>
</evidence>
<dbReference type="InterPro" id="IPR036365">
    <property type="entry name" value="PGBD-like_sf"/>
</dbReference>
<dbReference type="Gene3D" id="1.10.101.10">
    <property type="entry name" value="PGBD-like superfamily/PGBD"/>
    <property type="match status" value="1"/>
</dbReference>
<organism evidence="2 3">
    <name type="scientific">Pseudanabaena mucicola FACHB-723</name>
    <dbReference type="NCBI Taxonomy" id="2692860"/>
    <lineage>
        <taxon>Bacteria</taxon>
        <taxon>Bacillati</taxon>
        <taxon>Cyanobacteriota</taxon>
        <taxon>Cyanophyceae</taxon>
        <taxon>Pseudanabaenales</taxon>
        <taxon>Pseudanabaenaceae</taxon>
        <taxon>Pseudanabaena</taxon>
    </lineage>
</organism>
<dbReference type="InterPro" id="IPR036366">
    <property type="entry name" value="PGBDSf"/>
</dbReference>
<name>A0ABR7ZU55_9CYAN</name>
<accession>A0ABR7ZU55</accession>
<dbReference type="EMBL" id="JACJQB010000006">
    <property type="protein sequence ID" value="MBD2187523.1"/>
    <property type="molecule type" value="Genomic_DNA"/>
</dbReference>
<reference evidence="2 3" key="1">
    <citation type="journal article" date="2020" name="ISME J.">
        <title>Comparative genomics reveals insights into cyanobacterial evolution and habitat adaptation.</title>
        <authorList>
            <person name="Chen M.Y."/>
            <person name="Teng W.K."/>
            <person name="Zhao L."/>
            <person name="Hu C.X."/>
            <person name="Zhou Y.K."/>
            <person name="Han B.P."/>
            <person name="Song L.R."/>
            <person name="Shu W.S."/>
        </authorList>
    </citation>
    <scope>NUCLEOTIDE SEQUENCE [LARGE SCALE GENOMIC DNA]</scope>
    <source>
        <strain evidence="2 3">FACHB-723</strain>
    </source>
</reference>
<feature type="domain" description="Peptidoglycan binding-like" evidence="1">
    <location>
        <begin position="23"/>
        <end position="61"/>
    </location>
</feature>
<keyword evidence="3" id="KW-1185">Reference proteome</keyword>